<dbReference type="InterPro" id="IPR050739">
    <property type="entry name" value="MFP"/>
</dbReference>
<organism evidence="2 3">
    <name type="scientific">Wohlfahrtiimonas chitiniclastica SH04</name>
    <dbReference type="NCBI Taxonomy" id="1261130"/>
    <lineage>
        <taxon>Bacteria</taxon>
        <taxon>Pseudomonadati</taxon>
        <taxon>Pseudomonadota</taxon>
        <taxon>Gammaproteobacteria</taxon>
        <taxon>Cardiobacteriales</taxon>
        <taxon>Ignatzschineriaceae</taxon>
        <taxon>Wohlfahrtiimonas</taxon>
    </lineage>
</organism>
<dbReference type="PATRIC" id="fig|1261130.3.peg.1905"/>
<evidence type="ECO:0000313" key="2">
    <source>
        <dbReference type="EMBL" id="ELV07210.1"/>
    </source>
</evidence>
<gene>
    <name evidence="2" type="ORF">F387_02029</name>
</gene>
<dbReference type="PANTHER" id="PTHR30386">
    <property type="entry name" value="MEMBRANE FUSION SUBUNIT OF EMRAB-TOLC MULTIDRUG EFFLUX PUMP"/>
    <property type="match status" value="1"/>
</dbReference>
<protein>
    <submittedName>
        <fullName evidence="2">Leukotoxin secretion protein D</fullName>
    </submittedName>
</protein>
<dbReference type="AlphaFoldDB" id="L8XWS8"/>
<name>L8XWS8_9GAMM</name>
<reference evidence="2 3" key="1">
    <citation type="journal article" date="2013" name="Genome Announc.">
        <title>Complete Genome Sequence of Wohlfahrtiimonas chitiniclastica Strain SH04, Isolated from Chrysomya megacephala Collected from Pudong International Airport in China.</title>
        <authorList>
            <person name="Cao X.M."/>
            <person name="Chen T."/>
            <person name="Xu L.Z."/>
            <person name="Yao L.S."/>
            <person name="Qi J."/>
            <person name="Zhang X.L."/>
            <person name="Yan Q.L."/>
            <person name="Deng Y.H."/>
            <person name="Guo T.Y."/>
            <person name="Wang J."/>
            <person name="Hu K.X."/>
            <person name="Xu B.L."/>
        </authorList>
    </citation>
    <scope>NUCLEOTIDE SEQUENCE [LARGE SCALE GENOMIC DNA]</scope>
    <source>
        <strain evidence="2 3">SH04</strain>
    </source>
</reference>
<dbReference type="HOGENOM" id="CLU_2453863_0_0_6"/>
<evidence type="ECO:0000313" key="3">
    <source>
        <dbReference type="Proteomes" id="UP000011617"/>
    </source>
</evidence>
<evidence type="ECO:0000259" key="1">
    <source>
        <dbReference type="Pfam" id="PF26002"/>
    </source>
</evidence>
<sequence>MESFPYTRYGYITGRVKSISFDAIEHQDYGLVYQAIIKLDKDFLMINEKKIPLTAGMNVTAEIKIRERRVIDYFLSPLQTKVDESMREL</sequence>
<dbReference type="Pfam" id="PF26002">
    <property type="entry name" value="Beta-barrel_AprE"/>
    <property type="match status" value="1"/>
</dbReference>
<feature type="domain" description="AprE-like beta-barrel" evidence="1">
    <location>
        <begin position="2"/>
        <end position="65"/>
    </location>
</feature>
<dbReference type="Proteomes" id="UP000011617">
    <property type="component" value="Unassembled WGS sequence"/>
</dbReference>
<comment type="caution">
    <text evidence="2">The sequence shown here is derived from an EMBL/GenBank/DDBJ whole genome shotgun (WGS) entry which is preliminary data.</text>
</comment>
<accession>L8XWS8</accession>
<dbReference type="EMBL" id="AOBV01000018">
    <property type="protein sequence ID" value="ELV07210.1"/>
    <property type="molecule type" value="Genomic_DNA"/>
</dbReference>
<proteinExistence type="predicted"/>
<dbReference type="PRINTS" id="PR01490">
    <property type="entry name" value="RTXTOXIND"/>
</dbReference>
<dbReference type="PANTHER" id="PTHR30386:SF27">
    <property type="entry name" value="MEMBRANE FUSION PROTEIN (MFP) FAMILY PROTEIN"/>
    <property type="match status" value="1"/>
</dbReference>
<dbReference type="InterPro" id="IPR058982">
    <property type="entry name" value="Beta-barrel_AprE"/>
</dbReference>
<keyword evidence="3" id="KW-1185">Reference proteome</keyword>